<evidence type="ECO:0000313" key="2">
    <source>
        <dbReference type="Proteomes" id="UP000001515"/>
    </source>
</evidence>
<keyword evidence="2" id="KW-1185">Reference proteome</keyword>
<dbReference type="Pfam" id="PF24012">
    <property type="entry name" value="DUF7326"/>
    <property type="match status" value="1"/>
</dbReference>
<name>C7BVD1_9CAUD</name>
<reference evidence="1 2" key="1">
    <citation type="journal article" date="2009" name="Environ. Microbiol.">
        <title>Comparative genomics of marine cyanomyoviruses reveals the widespread occurrence of Synechococcus host genes localized to a hyperplastic region: implications for mechanisms of cyanophage evolution.</title>
        <authorList>
            <person name="Millard A.D."/>
            <person name="Zwirglmaier K."/>
            <person name="Downey M.J."/>
            <person name="Mann N.H."/>
            <person name="Scanlan D.J."/>
        </authorList>
    </citation>
    <scope>NUCLEOTIDE SEQUENCE</scope>
</reference>
<organism evidence="1 2">
    <name type="scientific">Synechococcus phage S-RSM4</name>
    <dbReference type="NCBI Taxonomy" id="555387"/>
    <lineage>
        <taxon>Viruses</taxon>
        <taxon>Duplodnaviria</taxon>
        <taxon>Heunggongvirae</taxon>
        <taxon>Uroviricota</taxon>
        <taxon>Caudoviricetes</taxon>
        <taxon>Pantevenvirales</taxon>
        <taxon>Kyanoviridae</taxon>
        <taxon>Gibbetvirus</taxon>
        <taxon>Gibbetvirus rsm4</taxon>
    </lineage>
</organism>
<dbReference type="InterPro" id="IPR055750">
    <property type="entry name" value="DUF7326"/>
</dbReference>
<protein>
    <submittedName>
        <fullName evidence="1">Hypothetical cyanophage protein</fullName>
    </submittedName>
</protein>
<dbReference type="GeneID" id="8303370"/>
<dbReference type="OrthoDB" id="27408at10239"/>
<gene>
    <name evidence="1" type="ORF">SRSM4_163</name>
</gene>
<dbReference type="Proteomes" id="UP000001515">
    <property type="component" value="Segment"/>
</dbReference>
<proteinExistence type="predicted"/>
<sequence length="62" mass="7395">MTDNIIDRDELQANYINTILDGMDIKDMMRILYDQFDENLDKYTVDELIGEVKEYYPELLGE</sequence>
<dbReference type="RefSeq" id="YP_003097397.1">
    <property type="nucleotide sequence ID" value="NC_013085.1"/>
</dbReference>
<dbReference type="EMBL" id="FM207411">
    <property type="protein sequence ID" value="CAR63360.1"/>
    <property type="molecule type" value="Genomic_DNA"/>
</dbReference>
<evidence type="ECO:0000313" key="1">
    <source>
        <dbReference type="EMBL" id="CAR63360.1"/>
    </source>
</evidence>
<dbReference type="KEGG" id="vg:8303370"/>
<accession>C7BVD1</accession>